<name>A0A1A9ZNF5_GLOPL</name>
<sequence>MTIGSMQNLLWSRKNPGITIPGILLPRSGFFLTRKAFSGEPSMLQSNKKQETIQTINHIHKRITTMQRVESFSRGMHDAQTANEVNIEEECDYESMRFLRIPIT</sequence>
<protein>
    <submittedName>
        <fullName evidence="1">Uncharacterized protein</fullName>
    </submittedName>
</protein>
<evidence type="ECO:0000313" key="1">
    <source>
        <dbReference type="EnsemblMetazoa" id="GPAI020065-PA"/>
    </source>
</evidence>
<dbReference type="EnsemblMetazoa" id="GPAI020065-RA">
    <property type="protein sequence ID" value="GPAI020065-PA"/>
    <property type="gene ID" value="GPAI020065"/>
</dbReference>
<reference evidence="2" key="1">
    <citation type="submission" date="2014-03" db="EMBL/GenBank/DDBJ databases">
        <authorList>
            <person name="Aksoy S."/>
            <person name="Warren W."/>
            <person name="Wilson R.K."/>
        </authorList>
    </citation>
    <scope>NUCLEOTIDE SEQUENCE [LARGE SCALE GENOMIC DNA]</scope>
    <source>
        <strain evidence="2">IAEA</strain>
    </source>
</reference>
<organism evidence="1 2">
    <name type="scientific">Glossina pallidipes</name>
    <name type="common">Tsetse fly</name>
    <dbReference type="NCBI Taxonomy" id="7398"/>
    <lineage>
        <taxon>Eukaryota</taxon>
        <taxon>Metazoa</taxon>
        <taxon>Ecdysozoa</taxon>
        <taxon>Arthropoda</taxon>
        <taxon>Hexapoda</taxon>
        <taxon>Insecta</taxon>
        <taxon>Pterygota</taxon>
        <taxon>Neoptera</taxon>
        <taxon>Endopterygota</taxon>
        <taxon>Diptera</taxon>
        <taxon>Brachycera</taxon>
        <taxon>Muscomorpha</taxon>
        <taxon>Hippoboscoidea</taxon>
        <taxon>Glossinidae</taxon>
        <taxon>Glossina</taxon>
    </lineage>
</organism>
<proteinExistence type="predicted"/>
<evidence type="ECO:0000313" key="2">
    <source>
        <dbReference type="Proteomes" id="UP000092445"/>
    </source>
</evidence>
<dbReference type="Proteomes" id="UP000092445">
    <property type="component" value="Unassembled WGS sequence"/>
</dbReference>
<dbReference type="VEuPathDB" id="VectorBase:GPAI020065"/>
<keyword evidence="2" id="KW-1185">Reference proteome</keyword>
<dbReference type="AlphaFoldDB" id="A0A1A9ZNF5"/>
<accession>A0A1A9ZNF5</accession>
<reference evidence="1" key="2">
    <citation type="submission" date="2020-05" db="UniProtKB">
        <authorList>
            <consortium name="EnsemblMetazoa"/>
        </authorList>
    </citation>
    <scope>IDENTIFICATION</scope>
    <source>
        <strain evidence="1">IAEA</strain>
    </source>
</reference>